<accession>A0A448XJQ1</accession>
<evidence type="ECO:0000313" key="2">
    <source>
        <dbReference type="Proteomes" id="UP000784294"/>
    </source>
</evidence>
<comment type="caution">
    <text evidence="1">The sequence shown here is derived from an EMBL/GenBank/DDBJ whole genome shotgun (WGS) entry which is preliminary data.</text>
</comment>
<sequence length="269" mass="28592">MEVTFHVRLFSPAQREWVPIPKALVDSSAGLRVHQINPDLLWQAAAVAVAAASGNLTSESAGLAHWAGAAGELGGLDVTRPRVQLDAASAASEPAVRVRRAPADSAVLEASAVLRAAYPSSRMGLLQVPLVVAYRALLPSAACPQLDGRQALCDKAQQPLVDWSGCRGQLDLVQHVCLPQPRCEAKLAWSAAWEDIDLADSAAPPSDAAAPLRVGRVEYGRPGFRRRVLRARLRNLGPTKATGLRIAVRSADSARAGLRAMLVSARLFQ</sequence>
<name>A0A448XJQ1_9PLAT</name>
<evidence type="ECO:0000313" key="1">
    <source>
        <dbReference type="EMBL" id="VEL38281.1"/>
    </source>
</evidence>
<evidence type="ECO:0008006" key="3">
    <source>
        <dbReference type="Google" id="ProtNLM"/>
    </source>
</evidence>
<organism evidence="1 2">
    <name type="scientific">Protopolystoma xenopodis</name>
    <dbReference type="NCBI Taxonomy" id="117903"/>
    <lineage>
        <taxon>Eukaryota</taxon>
        <taxon>Metazoa</taxon>
        <taxon>Spiralia</taxon>
        <taxon>Lophotrochozoa</taxon>
        <taxon>Platyhelminthes</taxon>
        <taxon>Monogenea</taxon>
        <taxon>Polyopisthocotylea</taxon>
        <taxon>Polystomatidea</taxon>
        <taxon>Polystomatidae</taxon>
        <taxon>Protopolystoma</taxon>
    </lineage>
</organism>
<dbReference type="Proteomes" id="UP000784294">
    <property type="component" value="Unassembled WGS sequence"/>
</dbReference>
<reference evidence="1" key="1">
    <citation type="submission" date="2018-11" db="EMBL/GenBank/DDBJ databases">
        <authorList>
            <consortium name="Pathogen Informatics"/>
        </authorList>
    </citation>
    <scope>NUCLEOTIDE SEQUENCE</scope>
</reference>
<keyword evidence="2" id="KW-1185">Reference proteome</keyword>
<dbReference type="AlphaFoldDB" id="A0A448XJQ1"/>
<dbReference type="OrthoDB" id="5317514at2759"/>
<dbReference type="EMBL" id="CAAALY010257434">
    <property type="protein sequence ID" value="VEL38281.1"/>
    <property type="molecule type" value="Genomic_DNA"/>
</dbReference>
<protein>
    <recommendedName>
        <fullName evidence="3">Integrin alpha-2 domain-containing protein</fullName>
    </recommendedName>
</protein>
<feature type="non-terminal residue" evidence="1">
    <location>
        <position position="269"/>
    </location>
</feature>
<proteinExistence type="predicted"/>
<gene>
    <name evidence="1" type="ORF">PXEA_LOCUS31721</name>
</gene>